<dbReference type="InterPro" id="IPR050330">
    <property type="entry name" value="Bact_OuterMem_StrucFunc"/>
</dbReference>
<comment type="caution">
    <text evidence="6">The sequence shown here is derived from an EMBL/GenBank/DDBJ whole genome shotgun (WGS) entry which is preliminary data.</text>
</comment>
<dbReference type="EMBL" id="JASZYV010000001">
    <property type="protein sequence ID" value="MDM0044151.1"/>
    <property type="molecule type" value="Genomic_DNA"/>
</dbReference>
<evidence type="ECO:0000259" key="5">
    <source>
        <dbReference type="PROSITE" id="PS51123"/>
    </source>
</evidence>
<dbReference type="PANTHER" id="PTHR30329:SF21">
    <property type="entry name" value="LIPOPROTEIN YIAD-RELATED"/>
    <property type="match status" value="1"/>
</dbReference>
<dbReference type="PROSITE" id="PS51123">
    <property type="entry name" value="OMPA_2"/>
    <property type="match status" value="1"/>
</dbReference>
<dbReference type="PRINTS" id="PR01021">
    <property type="entry name" value="OMPADOMAIN"/>
</dbReference>
<keyword evidence="3" id="KW-0998">Cell outer membrane</keyword>
<evidence type="ECO:0000256" key="2">
    <source>
        <dbReference type="ARBA" id="ARBA00023136"/>
    </source>
</evidence>
<dbReference type="Gene3D" id="3.30.1330.60">
    <property type="entry name" value="OmpA-like domain"/>
    <property type="match status" value="1"/>
</dbReference>
<sequence length="189" mass="19845">MNGNTIFKSLAGGIVAGGLLLLPGCGHLGNEHHQGCNGQTCELAAVAATAPAPQPSTPRDTLTLNADGLFAFDRSGLGDLLPAGKAELDRMATAIRTRAMNVRALTIIGHTDRLGDSAYNDRLSLQRATTVRTYLKSVGVDVPMQVSGMGEREPVSGGKCIGKRRGASLIACLQPDRRVVIEIEGWPSN</sequence>
<accession>A0ABT7N8A1</accession>
<evidence type="ECO:0000313" key="6">
    <source>
        <dbReference type="EMBL" id="MDM0044151.1"/>
    </source>
</evidence>
<dbReference type="Proteomes" id="UP001174908">
    <property type="component" value="Unassembled WGS sequence"/>
</dbReference>
<dbReference type="CDD" id="cd07185">
    <property type="entry name" value="OmpA_C-like"/>
    <property type="match status" value="1"/>
</dbReference>
<evidence type="ECO:0000256" key="4">
    <source>
        <dbReference type="PROSITE-ProRule" id="PRU00473"/>
    </source>
</evidence>
<gene>
    <name evidence="6" type="ORF">QTH91_06630</name>
</gene>
<evidence type="ECO:0000256" key="1">
    <source>
        <dbReference type="ARBA" id="ARBA00004442"/>
    </source>
</evidence>
<dbReference type="InterPro" id="IPR006665">
    <property type="entry name" value="OmpA-like"/>
</dbReference>
<proteinExistence type="predicted"/>
<organism evidence="6 7">
    <name type="scientific">Variovorax dokdonensis</name>
    <dbReference type="NCBI Taxonomy" id="344883"/>
    <lineage>
        <taxon>Bacteria</taxon>
        <taxon>Pseudomonadati</taxon>
        <taxon>Pseudomonadota</taxon>
        <taxon>Betaproteobacteria</taxon>
        <taxon>Burkholderiales</taxon>
        <taxon>Comamonadaceae</taxon>
        <taxon>Variovorax</taxon>
    </lineage>
</organism>
<dbReference type="SUPFAM" id="SSF103088">
    <property type="entry name" value="OmpA-like"/>
    <property type="match status" value="1"/>
</dbReference>
<keyword evidence="7" id="KW-1185">Reference proteome</keyword>
<dbReference type="Pfam" id="PF00691">
    <property type="entry name" value="OmpA"/>
    <property type="match status" value="1"/>
</dbReference>
<evidence type="ECO:0000313" key="7">
    <source>
        <dbReference type="Proteomes" id="UP001174908"/>
    </source>
</evidence>
<evidence type="ECO:0000256" key="3">
    <source>
        <dbReference type="ARBA" id="ARBA00023237"/>
    </source>
</evidence>
<protein>
    <submittedName>
        <fullName evidence="6">OmpA family protein</fullName>
    </submittedName>
</protein>
<dbReference type="InterPro" id="IPR036737">
    <property type="entry name" value="OmpA-like_sf"/>
</dbReference>
<feature type="domain" description="OmpA-like" evidence="5">
    <location>
        <begin position="57"/>
        <end position="187"/>
    </location>
</feature>
<name>A0ABT7N8A1_9BURK</name>
<dbReference type="InterPro" id="IPR006664">
    <property type="entry name" value="OMP_bac"/>
</dbReference>
<reference evidence="6" key="1">
    <citation type="submission" date="2023-06" db="EMBL/GenBank/DDBJ databases">
        <authorList>
            <person name="Jiang Y."/>
            <person name="Liu Q."/>
        </authorList>
    </citation>
    <scope>NUCLEOTIDE SEQUENCE</scope>
    <source>
        <strain evidence="6">CGMCC 1.12089</strain>
    </source>
</reference>
<dbReference type="PANTHER" id="PTHR30329">
    <property type="entry name" value="STATOR ELEMENT OF FLAGELLAR MOTOR COMPLEX"/>
    <property type="match status" value="1"/>
</dbReference>
<keyword evidence="2 4" id="KW-0472">Membrane</keyword>
<dbReference type="RefSeq" id="WP_286659210.1">
    <property type="nucleotide sequence ID" value="NZ_JASZYV010000001.1"/>
</dbReference>
<comment type="subcellular location">
    <subcellularLocation>
        <location evidence="1">Cell outer membrane</location>
    </subcellularLocation>
</comment>